<feature type="compositionally biased region" description="Polar residues" evidence="1">
    <location>
        <begin position="8"/>
        <end position="23"/>
    </location>
</feature>
<dbReference type="EMBL" id="CP001160">
    <property type="protein sequence ID" value="ACI64377.1"/>
    <property type="molecule type" value="Genomic_DNA"/>
</dbReference>
<dbReference type="GeneID" id="7450630"/>
<evidence type="ECO:0000313" key="3">
    <source>
        <dbReference type="Proteomes" id="UP000001449"/>
    </source>
</evidence>
<name>B5YP20_THAPS</name>
<feature type="region of interest" description="Disordered" evidence="1">
    <location>
        <begin position="41"/>
        <end position="60"/>
    </location>
</feature>
<reference evidence="2 3" key="2">
    <citation type="journal article" date="2008" name="Nature">
        <title>The Phaeodactylum genome reveals the evolutionary history of diatom genomes.</title>
        <authorList>
            <person name="Bowler C."/>
            <person name="Allen A.E."/>
            <person name="Badger J.H."/>
            <person name="Grimwood J."/>
            <person name="Jabbari K."/>
            <person name="Kuo A."/>
            <person name="Maheswari U."/>
            <person name="Martens C."/>
            <person name="Maumus F."/>
            <person name="Otillar R.P."/>
            <person name="Rayko E."/>
            <person name="Salamov A."/>
            <person name="Vandepoele K."/>
            <person name="Beszteri B."/>
            <person name="Gruber A."/>
            <person name="Heijde M."/>
            <person name="Katinka M."/>
            <person name="Mock T."/>
            <person name="Valentin K."/>
            <person name="Verret F."/>
            <person name="Berges J.A."/>
            <person name="Brownlee C."/>
            <person name="Cadoret J.P."/>
            <person name="Chiovitti A."/>
            <person name="Choi C.J."/>
            <person name="Coesel S."/>
            <person name="De Martino A."/>
            <person name="Detter J.C."/>
            <person name="Durkin C."/>
            <person name="Falciatore A."/>
            <person name="Fournet J."/>
            <person name="Haruta M."/>
            <person name="Huysman M.J."/>
            <person name="Jenkins B.D."/>
            <person name="Jiroutova K."/>
            <person name="Jorgensen R.E."/>
            <person name="Joubert Y."/>
            <person name="Kaplan A."/>
            <person name="Kroger N."/>
            <person name="Kroth P.G."/>
            <person name="La Roche J."/>
            <person name="Lindquist E."/>
            <person name="Lommer M."/>
            <person name="Martin-Jezequel V."/>
            <person name="Lopez P.J."/>
            <person name="Lucas S."/>
            <person name="Mangogna M."/>
            <person name="McGinnis K."/>
            <person name="Medlin L.K."/>
            <person name="Montsant A."/>
            <person name="Oudot-Le Secq M.P."/>
            <person name="Napoli C."/>
            <person name="Obornik M."/>
            <person name="Parker M.S."/>
            <person name="Petit J.L."/>
            <person name="Porcel B.M."/>
            <person name="Poulsen N."/>
            <person name="Robison M."/>
            <person name="Rychlewski L."/>
            <person name="Rynearson T.A."/>
            <person name="Schmutz J."/>
            <person name="Shapiro H."/>
            <person name="Siaut M."/>
            <person name="Stanley M."/>
            <person name="Sussman M.R."/>
            <person name="Taylor A.R."/>
            <person name="Vardi A."/>
            <person name="von Dassow P."/>
            <person name="Vyverman W."/>
            <person name="Willis A."/>
            <person name="Wyrwicz L.S."/>
            <person name="Rokhsar D.S."/>
            <person name="Weissenbach J."/>
            <person name="Armbrust E.V."/>
            <person name="Green B.R."/>
            <person name="Van de Peer Y."/>
            <person name="Grigoriev I.V."/>
        </authorList>
    </citation>
    <scope>NUCLEOTIDE SEQUENCE [LARGE SCALE GENOMIC DNA]</scope>
    <source>
        <strain evidence="2 3">CCMP1335</strain>
    </source>
</reference>
<keyword evidence="3" id="KW-1185">Reference proteome</keyword>
<evidence type="ECO:0000313" key="2">
    <source>
        <dbReference type="EMBL" id="ACI64377.1"/>
    </source>
</evidence>
<dbReference type="Proteomes" id="UP000001449">
    <property type="component" value="Chromosome 7"/>
</dbReference>
<accession>B5YP20</accession>
<protein>
    <submittedName>
        <fullName evidence="2">Uncharacterized protein</fullName>
    </submittedName>
</protein>
<feature type="compositionally biased region" description="Low complexity" evidence="1">
    <location>
        <begin position="187"/>
        <end position="198"/>
    </location>
</feature>
<dbReference type="HOGENOM" id="CLU_617525_0_0_1"/>
<reference evidence="2 3" key="1">
    <citation type="journal article" date="2004" name="Science">
        <title>The genome of the diatom Thalassiosira pseudonana: ecology, evolution, and metabolism.</title>
        <authorList>
            <person name="Armbrust E.V."/>
            <person name="Berges J.A."/>
            <person name="Bowler C."/>
            <person name="Green B.R."/>
            <person name="Martinez D."/>
            <person name="Putnam N.H."/>
            <person name="Zhou S."/>
            <person name="Allen A.E."/>
            <person name="Apt K.E."/>
            <person name="Bechner M."/>
            <person name="Brzezinski M.A."/>
            <person name="Chaal B.K."/>
            <person name="Chiovitti A."/>
            <person name="Davis A.K."/>
            <person name="Demarest M.S."/>
            <person name="Detter J.C."/>
            <person name="Glavina T."/>
            <person name="Goodstein D."/>
            <person name="Hadi M.Z."/>
            <person name="Hellsten U."/>
            <person name="Hildebrand M."/>
            <person name="Jenkins B.D."/>
            <person name="Jurka J."/>
            <person name="Kapitonov V.V."/>
            <person name="Kroger N."/>
            <person name="Lau W.W."/>
            <person name="Lane T.W."/>
            <person name="Larimer F.W."/>
            <person name="Lippmeier J.C."/>
            <person name="Lucas S."/>
            <person name="Medina M."/>
            <person name="Montsant A."/>
            <person name="Obornik M."/>
            <person name="Parker M.S."/>
            <person name="Palenik B."/>
            <person name="Pazour G.J."/>
            <person name="Richardson P.M."/>
            <person name="Rynearson T.A."/>
            <person name="Saito M.A."/>
            <person name="Schwartz D.C."/>
            <person name="Thamatrakoln K."/>
            <person name="Valentin K."/>
            <person name="Vardi A."/>
            <person name="Wilkerson F.P."/>
            <person name="Rokhsar D.S."/>
        </authorList>
    </citation>
    <scope>NUCLEOTIDE SEQUENCE [LARGE SCALE GENOMIC DNA]</scope>
    <source>
        <strain evidence="2 3">CCMP1335</strain>
    </source>
</reference>
<evidence type="ECO:0000256" key="1">
    <source>
        <dbReference type="SAM" id="MobiDB-lite"/>
    </source>
</evidence>
<proteinExistence type="predicted"/>
<dbReference type="eggNOG" id="ENOG502QZFB">
    <property type="taxonomic scope" value="Eukaryota"/>
</dbReference>
<organism evidence="2 3">
    <name type="scientific">Thalassiosira pseudonana</name>
    <name type="common">Marine diatom</name>
    <name type="synonym">Cyclotella nana</name>
    <dbReference type="NCBI Taxonomy" id="35128"/>
    <lineage>
        <taxon>Eukaryota</taxon>
        <taxon>Sar</taxon>
        <taxon>Stramenopiles</taxon>
        <taxon>Ochrophyta</taxon>
        <taxon>Bacillariophyta</taxon>
        <taxon>Coscinodiscophyceae</taxon>
        <taxon>Thalassiosirophycidae</taxon>
        <taxon>Thalassiosirales</taxon>
        <taxon>Thalassiosiraceae</taxon>
        <taxon>Thalassiosira</taxon>
    </lineage>
</organism>
<feature type="region of interest" description="Disordered" evidence="1">
    <location>
        <begin position="1"/>
        <end position="36"/>
    </location>
</feature>
<dbReference type="InParanoid" id="B5YP20"/>
<feature type="region of interest" description="Disordered" evidence="1">
    <location>
        <begin position="177"/>
        <end position="253"/>
    </location>
</feature>
<dbReference type="RefSeq" id="XP_002295660.1">
    <property type="nucleotide sequence ID" value="XM_002295624.1"/>
</dbReference>
<dbReference type="KEGG" id="tps:THAPS_6627"/>
<feature type="compositionally biased region" description="Polar residues" evidence="1">
    <location>
        <begin position="199"/>
        <end position="208"/>
    </location>
</feature>
<sequence length="444" mass="49987">MQRRKQEQPGSSSDAPVVSQSEMQRLRRSRQLEKTQRLLDGHVEDFASSSSTGQIAIKDINREKRVVCRDRAIECESSRSGSSLKYDDTETHSVISKKHLGHIHKQYRERDSCDDVSNLNVMSFEHSDREDFPMSTVRKEGGERRIQSEHIILDAEKNSFPLMSENVGFSVGDRLIEGRGRGRGRGRSNTGSSGGTTSLGEFSQSSRFTFRHHSSTNDDMAASKSRMPQPSNGDEVASPPPNQSYLRERQVPNRKDGECEKLVILRQRLVARRERLHSISDSIDGEENVTTLLESTSSAKSKGVSVVDTKKRDMDAHSIQSMPRSLKQLDMNDRYNDPLANEFLDKVTLKSSAIKLDLDEDDQPLEESISTDQSQISFVQSVNGLDEEVVQIELIQCDCCKRSFAPKIYEKHFNSDGQPKCAMDKKRPVFNAAKRRASACTPSQ</sequence>
<dbReference type="AlphaFoldDB" id="B5YP20"/>
<gene>
    <name evidence="2" type="ORF">THAPS_6627</name>
</gene>
<dbReference type="PaxDb" id="35128-Thaps6627"/>